<proteinExistence type="predicted"/>
<sequence>MPFSAGNYKKTLIGVTIVLGGLVAYNYISTHHGKSAVIAATPTTPKAAKKKFWKKEETNDKELPKA</sequence>
<dbReference type="AlphaFoldDB" id="A0A8J6BBC8"/>
<evidence type="ECO:0000313" key="2">
    <source>
        <dbReference type="EMBL" id="KAG9396737.1"/>
    </source>
</evidence>
<comment type="caution">
    <text evidence="2">The sequence shown here is derived from an EMBL/GenBank/DDBJ whole genome shotgun (WGS) entry which is preliminary data.</text>
</comment>
<keyword evidence="1" id="KW-0812">Transmembrane</keyword>
<accession>A0A8J6BBC8</accession>
<reference evidence="2" key="1">
    <citation type="submission" date="2021-05" db="EMBL/GenBank/DDBJ databases">
        <title>A free-living protist that lacks canonical eukaryotic 1 DNA replication and segregation systems.</title>
        <authorList>
            <person name="Salas-Leiva D.E."/>
            <person name="Tromer E.C."/>
            <person name="Curtis B.A."/>
            <person name="Jerlstrom-Hultqvist J."/>
            <person name="Kolisko M."/>
            <person name="Yi Z."/>
            <person name="Salas-Leiva J.S."/>
            <person name="Gallot-Lavallee L."/>
            <person name="Kops G.J.P.L."/>
            <person name="Archibald J.M."/>
            <person name="Simpson A.G.B."/>
            <person name="Roger A.J."/>
        </authorList>
    </citation>
    <scope>NUCLEOTIDE SEQUENCE</scope>
    <source>
        <strain evidence="2">BICM</strain>
    </source>
</reference>
<gene>
    <name evidence="2" type="ORF">J8273_1755</name>
</gene>
<organism evidence="2 3">
    <name type="scientific">Carpediemonas membranifera</name>
    <dbReference type="NCBI Taxonomy" id="201153"/>
    <lineage>
        <taxon>Eukaryota</taxon>
        <taxon>Metamonada</taxon>
        <taxon>Carpediemonas-like organisms</taxon>
        <taxon>Carpediemonas</taxon>
    </lineage>
</organism>
<name>A0A8J6BBC8_9EUKA</name>
<feature type="transmembrane region" description="Helical" evidence="1">
    <location>
        <begin position="12"/>
        <end position="28"/>
    </location>
</feature>
<evidence type="ECO:0000313" key="3">
    <source>
        <dbReference type="Proteomes" id="UP000717585"/>
    </source>
</evidence>
<evidence type="ECO:0000256" key="1">
    <source>
        <dbReference type="SAM" id="Phobius"/>
    </source>
</evidence>
<dbReference type="Proteomes" id="UP000717585">
    <property type="component" value="Unassembled WGS sequence"/>
</dbReference>
<keyword evidence="1" id="KW-0472">Membrane</keyword>
<dbReference type="EMBL" id="JAHDYR010000005">
    <property type="protein sequence ID" value="KAG9396737.1"/>
    <property type="molecule type" value="Genomic_DNA"/>
</dbReference>
<protein>
    <submittedName>
        <fullName evidence="2">Uncharacterized protein</fullName>
    </submittedName>
</protein>
<keyword evidence="1" id="KW-1133">Transmembrane helix</keyword>
<keyword evidence="3" id="KW-1185">Reference proteome</keyword>